<dbReference type="SUPFAM" id="SSF88946">
    <property type="entry name" value="Sigma2 domain of RNA polymerase sigma factors"/>
    <property type="match status" value="1"/>
</dbReference>
<name>A0ABV1XLY1_9ACTN</name>
<accession>A0ABV1XLY1</accession>
<keyword evidence="3" id="KW-1185">Reference proteome</keyword>
<feature type="domain" description="RNA polymerase sigma-70 region 2" evidence="1">
    <location>
        <begin position="12"/>
        <end position="49"/>
    </location>
</feature>
<proteinExistence type="predicted"/>
<evidence type="ECO:0000313" key="3">
    <source>
        <dbReference type="Proteomes" id="UP001486207"/>
    </source>
</evidence>
<comment type="caution">
    <text evidence="2">The sequence shown here is derived from an EMBL/GenBank/DDBJ whole genome shotgun (WGS) entry which is preliminary data.</text>
</comment>
<evidence type="ECO:0000313" key="2">
    <source>
        <dbReference type="EMBL" id="MER7372475.1"/>
    </source>
</evidence>
<sequence length="56" mass="6128">MEPSFTAFMAARYGSLMRTAVLLTGGGGARAEDLAQEALLRTYRAWHRIGREEAAV</sequence>
<dbReference type="EMBL" id="JBEPFB010000003">
    <property type="protein sequence ID" value="MER7372475.1"/>
    <property type="molecule type" value="Genomic_DNA"/>
</dbReference>
<protein>
    <submittedName>
        <fullName evidence="2">Sigma factor</fullName>
    </submittedName>
</protein>
<gene>
    <name evidence="2" type="ORF">ABT384_07395</name>
</gene>
<dbReference type="Proteomes" id="UP001486207">
    <property type="component" value="Unassembled WGS sequence"/>
</dbReference>
<evidence type="ECO:0000259" key="1">
    <source>
        <dbReference type="Pfam" id="PF04542"/>
    </source>
</evidence>
<reference evidence="2 3" key="1">
    <citation type="submission" date="2024-06" db="EMBL/GenBank/DDBJ databases">
        <title>The Natural Products Discovery Center: Release of the First 8490 Sequenced Strains for Exploring Actinobacteria Biosynthetic Diversity.</title>
        <authorList>
            <person name="Kalkreuter E."/>
            <person name="Kautsar S.A."/>
            <person name="Yang D."/>
            <person name="Bader C.D."/>
            <person name="Teijaro C.N."/>
            <person name="Fluegel L."/>
            <person name="Davis C.M."/>
            <person name="Simpson J.R."/>
            <person name="Lauterbach L."/>
            <person name="Steele A.D."/>
            <person name="Gui C."/>
            <person name="Meng S."/>
            <person name="Li G."/>
            <person name="Viehrig K."/>
            <person name="Ye F."/>
            <person name="Su P."/>
            <person name="Kiefer A.F."/>
            <person name="Nichols A."/>
            <person name="Cepeda A.J."/>
            <person name="Yan W."/>
            <person name="Fan B."/>
            <person name="Jiang Y."/>
            <person name="Adhikari A."/>
            <person name="Zheng C.-J."/>
            <person name="Schuster L."/>
            <person name="Cowan T.M."/>
            <person name="Smanski M.J."/>
            <person name="Chevrette M.G."/>
            <person name="De Carvalho L.P.S."/>
            <person name="Shen B."/>
        </authorList>
    </citation>
    <scope>NUCLEOTIDE SEQUENCE [LARGE SCALE GENOMIC DNA]</scope>
    <source>
        <strain evidence="2 3">NPDC000155</strain>
    </source>
</reference>
<dbReference type="InterPro" id="IPR013325">
    <property type="entry name" value="RNA_pol_sigma_r2"/>
</dbReference>
<dbReference type="Pfam" id="PF04542">
    <property type="entry name" value="Sigma70_r2"/>
    <property type="match status" value="1"/>
</dbReference>
<organism evidence="2 3">
    <name type="scientific">Streptomyces lanatus</name>
    <dbReference type="NCBI Taxonomy" id="66900"/>
    <lineage>
        <taxon>Bacteria</taxon>
        <taxon>Bacillati</taxon>
        <taxon>Actinomycetota</taxon>
        <taxon>Actinomycetes</taxon>
        <taxon>Kitasatosporales</taxon>
        <taxon>Streptomycetaceae</taxon>
        <taxon>Streptomyces</taxon>
    </lineage>
</organism>
<dbReference type="RefSeq" id="WP_190069936.1">
    <property type="nucleotide sequence ID" value="NZ_BNBM01000004.1"/>
</dbReference>
<dbReference type="Gene3D" id="1.10.1740.10">
    <property type="match status" value="1"/>
</dbReference>
<dbReference type="InterPro" id="IPR007627">
    <property type="entry name" value="RNA_pol_sigma70_r2"/>
</dbReference>